<comment type="similarity">
    <text evidence="16">Belongs to the dus family.</text>
</comment>
<keyword evidence="21" id="KW-1185">Reference proteome</keyword>
<name>A0AAF0EXV9_9BASI</name>
<evidence type="ECO:0000256" key="14">
    <source>
        <dbReference type="ARBA" id="ARBA00052996"/>
    </source>
</evidence>
<keyword evidence="3 16" id="KW-0288">FMN</keyword>
<dbReference type="CDD" id="cd02801">
    <property type="entry name" value="DUS_like_FMN"/>
    <property type="match status" value="1"/>
</dbReference>
<feature type="active site" description="Proton donor" evidence="17">
    <location>
        <position position="127"/>
    </location>
</feature>
<comment type="similarity">
    <text evidence="15">Belongs to the Dus family. Dus4 subfamily.</text>
</comment>
<comment type="catalytic activity">
    <reaction evidence="11">
        <text>5,6-dihydrouridine(20b) in tRNA + NADP(+) = uridine(20b) in tRNA + NADPH + H(+)</text>
        <dbReference type="Rhea" id="RHEA:53356"/>
        <dbReference type="Rhea" id="RHEA-COMP:13537"/>
        <dbReference type="Rhea" id="RHEA-COMP:13538"/>
        <dbReference type="ChEBI" id="CHEBI:15378"/>
        <dbReference type="ChEBI" id="CHEBI:57783"/>
        <dbReference type="ChEBI" id="CHEBI:58349"/>
        <dbReference type="ChEBI" id="CHEBI:65315"/>
        <dbReference type="ChEBI" id="CHEBI:74443"/>
        <dbReference type="EC" id="1.3.1.90"/>
    </reaction>
    <physiologicalReaction direction="right-to-left" evidence="11">
        <dbReference type="Rhea" id="RHEA:53358"/>
    </physiologicalReaction>
</comment>
<feature type="binding site" evidence="18">
    <location>
        <position position="98"/>
    </location>
    <ligand>
        <name>FMN</name>
        <dbReference type="ChEBI" id="CHEBI:58210"/>
    </ligand>
</feature>
<dbReference type="GO" id="GO:0050660">
    <property type="term" value="F:flavin adenine dinucleotide binding"/>
    <property type="evidence" value="ECO:0007669"/>
    <property type="project" value="InterPro"/>
</dbReference>
<feature type="binding site" evidence="18">
    <location>
        <begin position="277"/>
        <end position="278"/>
    </location>
    <ligand>
        <name>FMN</name>
        <dbReference type="ChEBI" id="CHEBI:58210"/>
    </ligand>
</feature>
<comment type="catalytic activity">
    <reaction evidence="10">
        <text>a 5,6-dihydrouridine in mRNA + NADP(+) = a uridine in mRNA + NADPH + H(+)</text>
        <dbReference type="Rhea" id="RHEA:69855"/>
        <dbReference type="Rhea" id="RHEA-COMP:14658"/>
        <dbReference type="Rhea" id="RHEA-COMP:17789"/>
        <dbReference type="ChEBI" id="CHEBI:15378"/>
        <dbReference type="ChEBI" id="CHEBI:57783"/>
        <dbReference type="ChEBI" id="CHEBI:58349"/>
        <dbReference type="ChEBI" id="CHEBI:65315"/>
        <dbReference type="ChEBI" id="CHEBI:74443"/>
    </reaction>
    <physiologicalReaction direction="right-to-left" evidence="10">
        <dbReference type="Rhea" id="RHEA:69857"/>
    </physiologicalReaction>
</comment>
<evidence type="ECO:0000256" key="1">
    <source>
        <dbReference type="ARBA" id="ARBA00001917"/>
    </source>
</evidence>
<evidence type="ECO:0000256" key="17">
    <source>
        <dbReference type="PIRSR" id="PIRSR006621-1"/>
    </source>
</evidence>
<dbReference type="GO" id="GO:0102266">
    <property type="term" value="F:tRNA-dihydrouridine20a synthase activity"/>
    <property type="evidence" value="ECO:0007669"/>
    <property type="project" value="UniProtKB-EC"/>
</dbReference>
<keyword evidence="18" id="KW-0547">Nucleotide-binding</keyword>
<dbReference type="PANTHER" id="PTHR11082">
    <property type="entry name" value="TRNA-DIHYDROURIDINE SYNTHASE"/>
    <property type="match status" value="1"/>
</dbReference>
<evidence type="ECO:0000256" key="13">
    <source>
        <dbReference type="ARBA" id="ARBA00051932"/>
    </source>
</evidence>
<evidence type="ECO:0000256" key="5">
    <source>
        <dbReference type="ARBA" id="ARBA00022694"/>
    </source>
</evidence>
<evidence type="ECO:0000256" key="6">
    <source>
        <dbReference type="ARBA" id="ARBA00022857"/>
    </source>
</evidence>
<proteinExistence type="inferred from homology"/>
<feature type="domain" description="DUS-like FMN-binding" evidence="19">
    <location>
        <begin position="25"/>
        <end position="215"/>
    </location>
</feature>
<dbReference type="InterPro" id="IPR001269">
    <property type="entry name" value="DUS_fam"/>
</dbReference>
<comment type="catalytic activity">
    <reaction evidence="14">
        <text>5,6-dihydrouridine(20a) in tRNA + NADP(+) = uridine(20a) in tRNA + NADPH + H(+)</text>
        <dbReference type="Rhea" id="RHEA:53344"/>
        <dbReference type="Rhea" id="RHEA-COMP:13535"/>
        <dbReference type="Rhea" id="RHEA-COMP:13536"/>
        <dbReference type="ChEBI" id="CHEBI:15378"/>
        <dbReference type="ChEBI" id="CHEBI:57783"/>
        <dbReference type="ChEBI" id="CHEBI:58349"/>
        <dbReference type="ChEBI" id="CHEBI:65315"/>
        <dbReference type="ChEBI" id="CHEBI:74443"/>
        <dbReference type="EC" id="1.3.1.90"/>
    </reaction>
    <physiologicalReaction direction="right-to-left" evidence="14">
        <dbReference type="Rhea" id="RHEA:53346"/>
    </physiologicalReaction>
</comment>
<evidence type="ECO:0000256" key="10">
    <source>
        <dbReference type="ARBA" id="ARBA00049447"/>
    </source>
</evidence>
<evidence type="ECO:0000256" key="16">
    <source>
        <dbReference type="PIRNR" id="PIRNR006621"/>
    </source>
</evidence>
<reference evidence="20" key="1">
    <citation type="submission" date="2023-03" db="EMBL/GenBank/DDBJ databases">
        <title>Mating type loci evolution in Malassezia.</title>
        <authorList>
            <person name="Coelho M.A."/>
        </authorList>
    </citation>
    <scope>NUCLEOTIDE SEQUENCE</scope>
    <source>
        <strain evidence="20">CBS 11721</strain>
    </source>
</reference>
<dbReference type="SUPFAM" id="SSF51395">
    <property type="entry name" value="FMN-linked oxidoreductases"/>
    <property type="match status" value="1"/>
</dbReference>
<feature type="binding site" evidence="18">
    <location>
        <begin position="27"/>
        <end position="29"/>
    </location>
    <ligand>
        <name>FMN</name>
        <dbReference type="ChEBI" id="CHEBI:58210"/>
    </ligand>
</feature>
<keyword evidence="4" id="KW-0507">mRNA processing</keyword>
<protein>
    <recommendedName>
        <fullName evidence="16">tRNA-dihydrouridine synthase</fullName>
        <ecNumber evidence="16">1.3.1.-</ecNumber>
    </recommendedName>
</protein>
<evidence type="ECO:0000313" key="21">
    <source>
        <dbReference type="Proteomes" id="UP001219933"/>
    </source>
</evidence>
<keyword evidence="7 16" id="KW-0560">Oxidoreductase</keyword>
<feature type="domain" description="DUS-like FMN-binding" evidence="19">
    <location>
        <begin position="248"/>
        <end position="296"/>
    </location>
</feature>
<evidence type="ECO:0000256" key="7">
    <source>
        <dbReference type="ARBA" id="ARBA00023002"/>
    </source>
</evidence>
<dbReference type="Gene3D" id="3.20.20.70">
    <property type="entry name" value="Aldolase class I"/>
    <property type="match status" value="1"/>
</dbReference>
<gene>
    <name evidence="20" type="primary">DUS4</name>
    <name evidence="20" type="ORF">MCUN1_001469</name>
</gene>
<organism evidence="20 21">
    <name type="scientific">Malassezia cuniculi</name>
    <dbReference type="NCBI Taxonomy" id="948313"/>
    <lineage>
        <taxon>Eukaryota</taxon>
        <taxon>Fungi</taxon>
        <taxon>Dikarya</taxon>
        <taxon>Basidiomycota</taxon>
        <taxon>Ustilaginomycotina</taxon>
        <taxon>Malasseziomycetes</taxon>
        <taxon>Malasseziales</taxon>
        <taxon>Malasseziaceae</taxon>
        <taxon>Malassezia</taxon>
    </lineage>
</organism>
<dbReference type="GO" id="GO:0102267">
    <property type="term" value="F:tRNA-dihydrouridine20b synthase activity"/>
    <property type="evidence" value="ECO:0007669"/>
    <property type="project" value="UniProtKB-ARBA"/>
</dbReference>
<dbReference type="PANTHER" id="PTHR11082:SF31">
    <property type="entry name" value="TRNA-DIHYDROURIDINE(20A_20B) SYNTHASE [NAD(P)+]-LIKE"/>
    <property type="match status" value="1"/>
</dbReference>
<comment type="cofactor">
    <cofactor evidence="1 16 18">
        <name>FMN</name>
        <dbReference type="ChEBI" id="CHEBI:58210"/>
    </cofactor>
</comment>
<dbReference type="PROSITE" id="PS01136">
    <property type="entry name" value="UPF0034"/>
    <property type="match status" value="1"/>
</dbReference>
<evidence type="ECO:0000313" key="20">
    <source>
        <dbReference type="EMBL" id="WFD34628.1"/>
    </source>
</evidence>
<evidence type="ECO:0000256" key="8">
    <source>
        <dbReference type="ARBA" id="ARBA00023027"/>
    </source>
</evidence>
<evidence type="ECO:0000256" key="4">
    <source>
        <dbReference type="ARBA" id="ARBA00022664"/>
    </source>
</evidence>
<dbReference type="GO" id="GO:0006397">
    <property type="term" value="P:mRNA processing"/>
    <property type="evidence" value="ECO:0007669"/>
    <property type="project" value="UniProtKB-KW"/>
</dbReference>
<dbReference type="InterPro" id="IPR013785">
    <property type="entry name" value="Aldolase_TIM"/>
</dbReference>
<dbReference type="EC" id="1.3.1.-" evidence="16"/>
<evidence type="ECO:0000256" key="11">
    <source>
        <dbReference type="ARBA" id="ARBA00050434"/>
    </source>
</evidence>
<comment type="catalytic activity">
    <reaction evidence="13">
        <text>5,6-dihydrouridine(20b) in tRNA + NAD(+) = uridine(20b) in tRNA + NADH + H(+)</text>
        <dbReference type="Rhea" id="RHEA:53352"/>
        <dbReference type="Rhea" id="RHEA-COMP:13537"/>
        <dbReference type="Rhea" id="RHEA-COMP:13538"/>
        <dbReference type="ChEBI" id="CHEBI:15378"/>
        <dbReference type="ChEBI" id="CHEBI:57540"/>
        <dbReference type="ChEBI" id="CHEBI:57945"/>
        <dbReference type="ChEBI" id="CHEBI:65315"/>
        <dbReference type="ChEBI" id="CHEBI:74443"/>
        <dbReference type="EC" id="1.3.1.90"/>
    </reaction>
    <physiologicalReaction direction="right-to-left" evidence="13">
        <dbReference type="Rhea" id="RHEA:53354"/>
    </physiologicalReaction>
</comment>
<evidence type="ECO:0000256" key="9">
    <source>
        <dbReference type="ARBA" id="ARBA00048342"/>
    </source>
</evidence>
<keyword evidence="2 16" id="KW-0285">Flavoprotein</keyword>
<evidence type="ECO:0000256" key="2">
    <source>
        <dbReference type="ARBA" id="ARBA00022630"/>
    </source>
</evidence>
<dbReference type="EMBL" id="CP119878">
    <property type="protein sequence ID" value="WFD34628.1"/>
    <property type="molecule type" value="Genomic_DNA"/>
</dbReference>
<dbReference type="PIRSF" id="PIRSF006621">
    <property type="entry name" value="Dus"/>
    <property type="match status" value="1"/>
</dbReference>
<dbReference type="Pfam" id="PF01207">
    <property type="entry name" value="Dus"/>
    <property type="match status" value="2"/>
</dbReference>
<accession>A0AAF0EXV9</accession>
<dbReference type="InterPro" id="IPR018517">
    <property type="entry name" value="tRNA_hU_synthase_CS"/>
</dbReference>
<dbReference type="Proteomes" id="UP001219933">
    <property type="component" value="Chromosome 2"/>
</dbReference>
<evidence type="ECO:0000256" key="18">
    <source>
        <dbReference type="PIRSR" id="PIRSR006621-2"/>
    </source>
</evidence>
<sequence>MSDAAEPAVLPPHHLLNAFPNINVCAPMVRYSKLPFRALVARYDTHITTTPMILATEFSRNAKARDSDFTTNGDERYIYNLADNAGNMHTVRGALVCQLASSEASPLADAAELLQPYVDGIDLNCGCPQPWAYAEQLGSYLLRQPETVADMVRTIKARMADGFCVSVKIRIDEDLRRTDTLVRNALHAGASMLTIHGRTRTQPSQSYPVNLDGVKFAVESANACGLHTPIGTSPSWSIGEDGGSGGIVPTVVNGDIWTREDAIQHRTATGARGAMSARGLLANPALFAGHATTPQDAVATFVDYAAKWGLHPALFQYVYC</sequence>
<feature type="binding site" evidence="18">
    <location>
        <position position="196"/>
    </location>
    <ligand>
        <name>FMN</name>
        <dbReference type="ChEBI" id="CHEBI:58210"/>
    </ligand>
</feature>
<dbReference type="InterPro" id="IPR035587">
    <property type="entry name" value="DUS-like_FMN-bd"/>
</dbReference>
<comment type="catalytic activity">
    <reaction evidence="12">
        <text>5,6-dihydrouridine(20a) in tRNA + NAD(+) = uridine(20a) in tRNA + NADH + H(+)</text>
        <dbReference type="Rhea" id="RHEA:53348"/>
        <dbReference type="Rhea" id="RHEA-COMP:13535"/>
        <dbReference type="Rhea" id="RHEA-COMP:13536"/>
        <dbReference type="ChEBI" id="CHEBI:15378"/>
        <dbReference type="ChEBI" id="CHEBI:57540"/>
        <dbReference type="ChEBI" id="CHEBI:57945"/>
        <dbReference type="ChEBI" id="CHEBI:65315"/>
        <dbReference type="ChEBI" id="CHEBI:74443"/>
        <dbReference type="EC" id="1.3.1.90"/>
    </reaction>
    <physiologicalReaction direction="right-to-left" evidence="12">
        <dbReference type="Rhea" id="RHEA:53350"/>
    </physiologicalReaction>
</comment>
<dbReference type="AlphaFoldDB" id="A0AAF0EXV9"/>
<keyword evidence="6" id="KW-0521">NADP</keyword>
<evidence type="ECO:0000259" key="19">
    <source>
        <dbReference type="Pfam" id="PF01207"/>
    </source>
</evidence>
<keyword evidence="8" id="KW-0520">NAD</keyword>
<keyword evidence="5 16" id="KW-0819">tRNA processing</keyword>
<dbReference type="FunFam" id="3.20.20.70:FF:000159">
    <property type="entry name" value="tRNA-dihydrouridine synthase 4"/>
    <property type="match status" value="1"/>
</dbReference>
<comment type="function">
    <text evidence="16">Catalyzes the synthesis of dihydrouridine, a modified base found in the D-loop of most tRNAs.</text>
</comment>
<evidence type="ECO:0000256" key="12">
    <source>
        <dbReference type="ARBA" id="ARBA00051779"/>
    </source>
</evidence>
<comment type="catalytic activity">
    <reaction evidence="9">
        <text>a 5,6-dihydrouridine in mRNA + NAD(+) = a uridine in mRNA + NADH + H(+)</text>
        <dbReference type="Rhea" id="RHEA:69851"/>
        <dbReference type="Rhea" id="RHEA-COMP:14658"/>
        <dbReference type="Rhea" id="RHEA-COMP:17789"/>
        <dbReference type="ChEBI" id="CHEBI:15378"/>
        <dbReference type="ChEBI" id="CHEBI:57540"/>
        <dbReference type="ChEBI" id="CHEBI:57945"/>
        <dbReference type="ChEBI" id="CHEBI:65315"/>
        <dbReference type="ChEBI" id="CHEBI:74443"/>
    </reaction>
    <physiologicalReaction direction="right-to-left" evidence="9">
        <dbReference type="Rhea" id="RHEA:69853"/>
    </physiologicalReaction>
</comment>
<evidence type="ECO:0000256" key="3">
    <source>
        <dbReference type="ARBA" id="ARBA00022643"/>
    </source>
</evidence>
<evidence type="ECO:0000256" key="15">
    <source>
        <dbReference type="ARBA" id="ARBA00060741"/>
    </source>
</evidence>